<comment type="caution">
    <text evidence="1">The sequence shown here is derived from an EMBL/GenBank/DDBJ whole genome shotgun (WGS) entry which is preliminary data.</text>
</comment>
<sequence>MYIFIDESGLFRPTDNNRACSTIGALCVPDESMEKLENALNDLKKALDIESENEIKNPRPDCSSQPFELFITELKSLNCSFEALVTNISIDESETIVQRKNSIIKGIEKHIEKEQLVGDELNHSMEIKSLLENLSLQLFQQVYMQCHLLVGLIEKAVNFYAKLSPQSLSSFQWRLDQKGIEANAKKFEKVFESLYLTIAVSSTLRSPMRLVAGEGKDFNYLLKSFYTKKCDEKLESDAKFYEIDLPTLKDDMYPIQLGLILGDDFKFTDSKTSHGLQVVDLLVSSTNRCLKKNFTDNEKMARLLGGLMINSPDYGKYALRTVCFDGSISHAKGTEDTIELYELMDQSSNKVFTEEFKKNLFINMKKAQST</sequence>
<dbReference type="HOGENOM" id="CLU_715463_0_0_6"/>
<dbReference type="AlphaFoldDB" id="S3T7G7"/>
<dbReference type="PATRIC" id="fig|1217696.3.peg.2498"/>
<dbReference type="InterPro" id="IPR024524">
    <property type="entry name" value="DUF3800"/>
</dbReference>
<dbReference type="GeneID" id="45417249"/>
<reference evidence="1 2" key="1">
    <citation type="submission" date="2013-06" db="EMBL/GenBank/DDBJ databases">
        <title>The Genome Sequence of Acinetobacter sp. NIPH 2036.</title>
        <authorList>
            <consortium name="The Broad Institute Genome Sequencing Platform"/>
            <consortium name="The Broad Institute Genome Sequencing Center for Infectious Disease"/>
            <person name="Cerqueira G."/>
            <person name="Feldgarden M."/>
            <person name="Courvalin P."/>
            <person name="Perichon B."/>
            <person name="Grillot-Courvalin C."/>
            <person name="Clermont D."/>
            <person name="Rocha E."/>
            <person name="Yoon E.-J."/>
            <person name="Nemec A."/>
            <person name="Young S.K."/>
            <person name="Zeng Q."/>
            <person name="Gargeya S."/>
            <person name="Fitzgerald M."/>
            <person name="Abouelleil A."/>
            <person name="Alvarado L."/>
            <person name="Berlin A.M."/>
            <person name="Chapman S.B."/>
            <person name="Dewar J."/>
            <person name="Goldberg J."/>
            <person name="Griggs A."/>
            <person name="Gujja S."/>
            <person name="Hansen M."/>
            <person name="Howarth C."/>
            <person name="Imamovic A."/>
            <person name="Larimer J."/>
            <person name="McCowan C."/>
            <person name="Murphy C."/>
            <person name="Pearson M."/>
            <person name="Priest M."/>
            <person name="Roberts A."/>
            <person name="Saif S."/>
            <person name="Shea T."/>
            <person name="Sykes S."/>
            <person name="Wortman J."/>
            <person name="Nusbaum C."/>
            <person name="Birren B."/>
        </authorList>
    </citation>
    <scope>NUCLEOTIDE SEQUENCE [LARGE SCALE GENOMIC DNA]</scope>
    <source>
        <strain evidence="1 2">NIPH 2036</strain>
    </source>
</reference>
<organism evidence="1 2">
    <name type="scientific">Acinetobacter colistiniresistens</name>
    <dbReference type="NCBI Taxonomy" id="280145"/>
    <lineage>
        <taxon>Bacteria</taxon>
        <taxon>Pseudomonadati</taxon>
        <taxon>Pseudomonadota</taxon>
        <taxon>Gammaproteobacteria</taxon>
        <taxon>Moraxellales</taxon>
        <taxon>Moraxellaceae</taxon>
        <taxon>Acinetobacter</taxon>
    </lineage>
</organism>
<proteinExistence type="predicted"/>
<accession>S3T7G7</accession>
<name>S3T7G7_9GAMM</name>
<evidence type="ECO:0000313" key="2">
    <source>
        <dbReference type="Proteomes" id="UP000014559"/>
    </source>
</evidence>
<protein>
    <recommendedName>
        <fullName evidence="3">DUF3800 domain-containing protein</fullName>
    </recommendedName>
</protein>
<dbReference type="RefSeq" id="WP_016652965.1">
    <property type="nucleotide sequence ID" value="NZ_BHGD02000151.1"/>
</dbReference>
<evidence type="ECO:0000313" key="1">
    <source>
        <dbReference type="EMBL" id="EPG36843.1"/>
    </source>
</evidence>
<dbReference type="Proteomes" id="UP000014559">
    <property type="component" value="Unassembled WGS sequence"/>
</dbReference>
<dbReference type="EMBL" id="ATGK01000013">
    <property type="protein sequence ID" value="EPG36843.1"/>
    <property type="molecule type" value="Genomic_DNA"/>
</dbReference>
<dbReference type="Pfam" id="PF12686">
    <property type="entry name" value="DUF3800"/>
    <property type="match status" value="1"/>
</dbReference>
<gene>
    <name evidence="1" type="ORF">F907_02540</name>
</gene>
<evidence type="ECO:0008006" key="3">
    <source>
        <dbReference type="Google" id="ProtNLM"/>
    </source>
</evidence>